<evidence type="ECO:0000256" key="1">
    <source>
        <dbReference type="SAM" id="MobiDB-lite"/>
    </source>
</evidence>
<dbReference type="EMBL" id="BGZK01000137">
    <property type="protein sequence ID" value="GBP22175.1"/>
    <property type="molecule type" value="Genomic_DNA"/>
</dbReference>
<accession>A0A4C1U727</accession>
<evidence type="ECO:0000313" key="3">
    <source>
        <dbReference type="Proteomes" id="UP000299102"/>
    </source>
</evidence>
<reference evidence="2 3" key="1">
    <citation type="journal article" date="2019" name="Commun. Biol.">
        <title>The bagworm genome reveals a unique fibroin gene that provides high tensile strength.</title>
        <authorList>
            <person name="Kono N."/>
            <person name="Nakamura H."/>
            <person name="Ohtoshi R."/>
            <person name="Tomita M."/>
            <person name="Numata K."/>
            <person name="Arakawa K."/>
        </authorList>
    </citation>
    <scope>NUCLEOTIDE SEQUENCE [LARGE SCALE GENOMIC DNA]</scope>
</reference>
<gene>
    <name evidence="2" type="ORF">EVAR_10685_1</name>
</gene>
<feature type="region of interest" description="Disordered" evidence="1">
    <location>
        <begin position="46"/>
        <end position="70"/>
    </location>
</feature>
<dbReference type="Proteomes" id="UP000299102">
    <property type="component" value="Unassembled WGS sequence"/>
</dbReference>
<name>A0A4C1U727_EUMVA</name>
<sequence length="127" mass="14218">MLESSVASPRRGRHRGQASSTRESITSFRLEFTVIRFVPRRAHHPSITVTGSSKSCGSAPGQFTKLESPRPSNCCKKMWDCPIAFESDRSRPPCDPFSRDAHKTRFVGIENDRCAAAPQTCAERPFY</sequence>
<keyword evidence="3" id="KW-1185">Reference proteome</keyword>
<evidence type="ECO:0000313" key="2">
    <source>
        <dbReference type="EMBL" id="GBP22175.1"/>
    </source>
</evidence>
<comment type="caution">
    <text evidence="2">The sequence shown here is derived from an EMBL/GenBank/DDBJ whole genome shotgun (WGS) entry which is preliminary data.</text>
</comment>
<feature type="compositionally biased region" description="Polar residues" evidence="1">
    <location>
        <begin position="47"/>
        <end position="56"/>
    </location>
</feature>
<dbReference type="AlphaFoldDB" id="A0A4C1U727"/>
<organism evidence="2 3">
    <name type="scientific">Eumeta variegata</name>
    <name type="common">Bagworm moth</name>
    <name type="synonym">Eumeta japonica</name>
    <dbReference type="NCBI Taxonomy" id="151549"/>
    <lineage>
        <taxon>Eukaryota</taxon>
        <taxon>Metazoa</taxon>
        <taxon>Ecdysozoa</taxon>
        <taxon>Arthropoda</taxon>
        <taxon>Hexapoda</taxon>
        <taxon>Insecta</taxon>
        <taxon>Pterygota</taxon>
        <taxon>Neoptera</taxon>
        <taxon>Endopterygota</taxon>
        <taxon>Lepidoptera</taxon>
        <taxon>Glossata</taxon>
        <taxon>Ditrysia</taxon>
        <taxon>Tineoidea</taxon>
        <taxon>Psychidae</taxon>
        <taxon>Oiketicinae</taxon>
        <taxon>Eumeta</taxon>
    </lineage>
</organism>
<protein>
    <submittedName>
        <fullName evidence="2">Uncharacterized protein</fullName>
    </submittedName>
</protein>
<proteinExistence type="predicted"/>
<feature type="region of interest" description="Disordered" evidence="1">
    <location>
        <begin position="1"/>
        <end position="23"/>
    </location>
</feature>